<dbReference type="KEGG" id="talb:FTW19_17865"/>
<keyword evidence="6" id="KW-0479">Metal-binding</keyword>
<comment type="cofactor">
    <cofactor evidence="1">
        <name>Zn(2+)</name>
        <dbReference type="ChEBI" id="CHEBI:29105"/>
    </cofactor>
</comment>
<dbReference type="EC" id="4.1.2.50" evidence="4"/>
<evidence type="ECO:0000256" key="7">
    <source>
        <dbReference type="ARBA" id="ARBA00022833"/>
    </source>
</evidence>
<evidence type="ECO:0000256" key="4">
    <source>
        <dbReference type="ARBA" id="ARBA00012982"/>
    </source>
</evidence>
<evidence type="ECO:0000256" key="1">
    <source>
        <dbReference type="ARBA" id="ARBA00001947"/>
    </source>
</evidence>
<accession>A0A5B9EHY1</accession>
<evidence type="ECO:0000256" key="3">
    <source>
        <dbReference type="ARBA" id="ARBA00008900"/>
    </source>
</evidence>
<evidence type="ECO:0000256" key="9">
    <source>
        <dbReference type="ARBA" id="ARBA00031449"/>
    </source>
</evidence>
<evidence type="ECO:0000313" key="11">
    <source>
        <dbReference type="EMBL" id="QEE29686.1"/>
    </source>
</evidence>
<evidence type="ECO:0000256" key="8">
    <source>
        <dbReference type="ARBA" id="ARBA00023239"/>
    </source>
</evidence>
<dbReference type="OrthoDB" id="9804698at2"/>
<dbReference type="FunFam" id="3.30.479.10:FF:000003">
    <property type="entry name" value="6-pyruvoyl tetrahydrobiopterin synthase"/>
    <property type="match status" value="1"/>
</dbReference>
<dbReference type="RefSeq" id="WP_147648914.1">
    <property type="nucleotide sequence ID" value="NZ_CP042806.1"/>
</dbReference>
<dbReference type="InterPro" id="IPR038418">
    <property type="entry name" value="6-PTP_synth/QueD_sf"/>
</dbReference>
<dbReference type="PROSITE" id="PS00987">
    <property type="entry name" value="PTPS_1"/>
    <property type="match status" value="1"/>
</dbReference>
<evidence type="ECO:0000313" key="12">
    <source>
        <dbReference type="Proteomes" id="UP000321820"/>
    </source>
</evidence>
<dbReference type="GO" id="GO:0006729">
    <property type="term" value="P:tetrahydrobiopterin biosynthetic process"/>
    <property type="evidence" value="ECO:0007669"/>
    <property type="project" value="InterPro"/>
</dbReference>
<dbReference type="InterPro" id="IPR022470">
    <property type="entry name" value="PTPS_Cys_AS"/>
</dbReference>
<keyword evidence="7" id="KW-0862">Zinc</keyword>
<name>A0A5B9EHY1_9BACT</name>
<dbReference type="EMBL" id="CP042806">
    <property type="protein sequence ID" value="QEE29686.1"/>
    <property type="molecule type" value="Genomic_DNA"/>
</dbReference>
<sequence>MKAYLGRRYRFSASHRLHVDGFSDERNREVFGKCNNPFGHGHNYWLEIVLSGKVDPTTGMVCNLVEIDEFAHQRLVAKFDHQNLNTLPEFAALVPSTENLAIVIWEILKGFTAAKVEKIRIEETPNNSFEYRGE</sequence>
<comment type="catalytic activity">
    <reaction evidence="10">
        <text>7,8-dihydroneopterin 3'-triphosphate + H2O = 6-carboxy-5,6,7,8-tetrahydropterin + triphosphate + acetaldehyde + 2 H(+)</text>
        <dbReference type="Rhea" id="RHEA:27966"/>
        <dbReference type="ChEBI" id="CHEBI:15343"/>
        <dbReference type="ChEBI" id="CHEBI:15377"/>
        <dbReference type="ChEBI" id="CHEBI:15378"/>
        <dbReference type="ChEBI" id="CHEBI:18036"/>
        <dbReference type="ChEBI" id="CHEBI:58462"/>
        <dbReference type="ChEBI" id="CHEBI:61032"/>
        <dbReference type="EC" id="4.1.2.50"/>
    </reaction>
</comment>
<dbReference type="PANTHER" id="PTHR12589:SF7">
    <property type="entry name" value="6-PYRUVOYL TETRAHYDROBIOPTERIN SYNTHASE"/>
    <property type="match status" value="1"/>
</dbReference>
<organism evidence="11 12">
    <name type="scientific">Terriglobus albidus</name>
    <dbReference type="NCBI Taxonomy" id="1592106"/>
    <lineage>
        <taxon>Bacteria</taxon>
        <taxon>Pseudomonadati</taxon>
        <taxon>Acidobacteriota</taxon>
        <taxon>Terriglobia</taxon>
        <taxon>Terriglobales</taxon>
        <taxon>Acidobacteriaceae</taxon>
        <taxon>Terriglobus</taxon>
    </lineage>
</organism>
<dbReference type="Gene3D" id="3.30.479.10">
    <property type="entry name" value="6-pyruvoyl tetrahydropterin synthase/QueD"/>
    <property type="match status" value="1"/>
</dbReference>
<dbReference type="SUPFAM" id="SSF55620">
    <property type="entry name" value="Tetrahydrobiopterin biosynthesis enzymes-like"/>
    <property type="match status" value="1"/>
</dbReference>
<dbReference type="UniPathway" id="UPA00391"/>
<reference evidence="11 12" key="1">
    <citation type="submission" date="2019-08" db="EMBL/GenBank/DDBJ databases">
        <title>Complete genome sequence of Terriglobus albidus strain ORNL.</title>
        <authorList>
            <person name="Podar M."/>
        </authorList>
    </citation>
    <scope>NUCLEOTIDE SEQUENCE [LARGE SCALE GENOMIC DNA]</scope>
    <source>
        <strain evidence="11 12">ORNL</strain>
    </source>
</reference>
<dbReference type="AlphaFoldDB" id="A0A5B9EHY1"/>
<gene>
    <name evidence="11" type="ORF">FTW19_17865</name>
</gene>
<dbReference type="GO" id="GO:0070497">
    <property type="term" value="F:6-carboxytetrahydropterin synthase activity"/>
    <property type="evidence" value="ECO:0007669"/>
    <property type="project" value="UniProtKB-EC"/>
</dbReference>
<evidence type="ECO:0000256" key="2">
    <source>
        <dbReference type="ARBA" id="ARBA00005061"/>
    </source>
</evidence>
<dbReference type="Proteomes" id="UP000321820">
    <property type="component" value="Chromosome"/>
</dbReference>
<evidence type="ECO:0000256" key="10">
    <source>
        <dbReference type="ARBA" id="ARBA00048807"/>
    </source>
</evidence>
<dbReference type="InterPro" id="IPR007115">
    <property type="entry name" value="6-PTP_synth/QueD"/>
</dbReference>
<evidence type="ECO:0000256" key="6">
    <source>
        <dbReference type="ARBA" id="ARBA00022723"/>
    </source>
</evidence>
<proteinExistence type="inferred from homology"/>
<keyword evidence="8" id="KW-0456">Lyase</keyword>
<dbReference type="GO" id="GO:0046872">
    <property type="term" value="F:metal ion binding"/>
    <property type="evidence" value="ECO:0007669"/>
    <property type="project" value="UniProtKB-KW"/>
</dbReference>
<protein>
    <recommendedName>
        <fullName evidence="5">6-carboxy-5,6,7,8-tetrahydropterin synthase</fullName>
        <ecNumber evidence="4">4.1.2.50</ecNumber>
    </recommendedName>
    <alternativeName>
        <fullName evidence="9">Queuosine biosynthesis protein QueD</fullName>
    </alternativeName>
</protein>
<keyword evidence="12" id="KW-1185">Reference proteome</keyword>
<evidence type="ECO:0000256" key="5">
    <source>
        <dbReference type="ARBA" id="ARBA00018141"/>
    </source>
</evidence>
<dbReference type="PANTHER" id="PTHR12589">
    <property type="entry name" value="PYRUVOYL TETRAHYDROBIOPTERIN SYNTHASE"/>
    <property type="match status" value="1"/>
</dbReference>
<dbReference type="GO" id="GO:0003874">
    <property type="term" value="F:6-pyruvoyltetrahydropterin synthase activity"/>
    <property type="evidence" value="ECO:0007669"/>
    <property type="project" value="InterPro"/>
</dbReference>
<dbReference type="Pfam" id="PF01242">
    <property type="entry name" value="PTPS"/>
    <property type="match status" value="1"/>
</dbReference>
<comment type="pathway">
    <text evidence="2">Purine metabolism; 7-cyano-7-deazaguanine biosynthesis.</text>
</comment>
<comment type="similarity">
    <text evidence="3">Belongs to the PTPS family. QueD subfamily.</text>
</comment>